<dbReference type="PANTHER" id="PTHR34385:SF1">
    <property type="entry name" value="PEPTIDOGLYCAN L-ALANYL-D-GLUTAMATE ENDOPEPTIDASE CWLK"/>
    <property type="match status" value="1"/>
</dbReference>
<keyword evidence="3" id="KW-1185">Reference proteome</keyword>
<name>A0A413RNT3_9CELL</name>
<sequence>MAVKNGQLPSSLLVRTSDGDLLVASAAASYERLNREFTKKFGKRLTITDGYRSLARQHDMFDDLGYPKAAYPGQSNHGLGIACDFGSGVNTYTSAEHRWMDTVGRRHGWIPLWESLGKKRNDFEPWHWVHVPSKDRYPFRKVSVNGRLDVATTFALQRALGRPVTDGSSAAGHLALWKAIQRRLNKRLAGTKGFKPLTVDGKAGPATIRALQTWLRRVLPILRRPKVDGVFGPNTVKALQRALNARRF</sequence>
<dbReference type="SUPFAM" id="SSF55166">
    <property type="entry name" value="Hedgehog/DD-peptidase"/>
    <property type="match status" value="1"/>
</dbReference>
<dbReference type="SUPFAM" id="SSF47090">
    <property type="entry name" value="PGBD-like"/>
    <property type="match status" value="1"/>
</dbReference>
<dbReference type="AlphaFoldDB" id="A0A413RNT3"/>
<protein>
    <recommendedName>
        <fullName evidence="1">D-alanyl-D-alanine carboxypeptidase-like core domain-containing protein</fullName>
    </recommendedName>
</protein>
<dbReference type="Gene3D" id="1.10.101.10">
    <property type="entry name" value="PGBD-like superfamily/PGBD"/>
    <property type="match status" value="1"/>
</dbReference>
<dbReference type="EMBL" id="QWKP01000148">
    <property type="protein sequence ID" value="RHA43679.1"/>
    <property type="molecule type" value="Genomic_DNA"/>
</dbReference>
<dbReference type="Gene3D" id="3.30.1380.10">
    <property type="match status" value="1"/>
</dbReference>
<dbReference type="RefSeq" id="WP_118766389.1">
    <property type="nucleotide sequence ID" value="NZ_QWKP01000148.1"/>
</dbReference>
<evidence type="ECO:0000259" key="1">
    <source>
        <dbReference type="Pfam" id="PF02557"/>
    </source>
</evidence>
<evidence type="ECO:0000313" key="2">
    <source>
        <dbReference type="EMBL" id="RHA43679.1"/>
    </source>
</evidence>
<comment type="caution">
    <text evidence="2">The sequence shown here is derived from an EMBL/GenBank/DDBJ whole genome shotgun (WGS) entry which is preliminary data.</text>
</comment>
<dbReference type="CDD" id="cd14814">
    <property type="entry name" value="Peptidase_M15"/>
    <property type="match status" value="1"/>
</dbReference>
<gene>
    <name evidence="2" type="ORF">D1825_05190</name>
</gene>
<dbReference type="Proteomes" id="UP000283374">
    <property type="component" value="Unassembled WGS sequence"/>
</dbReference>
<dbReference type="OrthoDB" id="5496837at2"/>
<dbReference type="GO" id="GO:0006508">
    <property type="term" value="P:proteolysis"/>
    <property type="evidence" value="ECO:0007669"/>
    <property type="project" value="InterPro"/>
</dbReference>
<dbReference type="InterPro" id="IPR036366">
    <property type="entry name" value="PGBDSf"/>
</dbReference>
<dbReference type="Pfam" id="PF02557">
    <property type="entry name" value="VanY"/>
    <property type="match status" value="1"/>
</dbReference>
<dbReference type="PANTHER" id="PTHR34385">
    <property type="entry name" value="D-ALANYL-D-ALANINE CARBOXYPEPTIDASE"/>
    <property type="match status" value="1"/>
</dbReference>
<dbReference type="InterPro" id="IPR003709">
    <property type="entry name" value="VanY-like_core_dom"/>
</dbReference>
<organism evidence="2 3">
    <name type="scientific">Cellulomonas rhizosphaerae</name>
    <dbReference type="NCBI Taxonomy" id="2293719"/>
    <lineage>
        <taxon>Bacteria</taxon>
        <taxon>Bacillati</taxon>
        <taxon>Actinomycetota</taxon>
        <taxon>Actinomycetes</taxon>
        <taxon>Micrococcales</taxon>
        <taxon>Cellulomonadaceae</taxon>
        <taxon>Cellulomonas</taxon>
    </lineage>
</organism>
<dbReference type="GO" id="GO:0008233">
    <property type="term" value="F:peptidase activity"/>
    <property type="evidence" value="ECO:0007669"/>
    <property type="project" value="InterPro"/>
</dbReference>
<evidence type="ECO:0000313" key="3">
    <source>
        <dbReference type="Proteomes" id="UP000283374"/>
    </source>
</evidence>
<dbReference type="InterPro" id="IPR009045">
    <property type="entry name" value="Zn_M74/Hedgehog-like"/>
</dbReference>
<dbReference type="InterPro" id="IPR052179">
    <property type="entry name" value="DD-CPase-like"/>
</dbReference>
<dbReference type="InterPro" id="IPR036365">
    <property type="entry name" value="PGBD-like_sf"/>
</dbReference>
<feature type="domain" description="D-alanyl-D-alanine carboxypeptidase-like core" evidence="1">
    <location>
        <begin position="24"/>
        <end position="132"/>
    </location>
</feature>
<proteinExistence type="predicted"/>
<accession>A0A413RNT3</accession>
<reference evidence="2 3" key="1">
    <citation type="submission" date="2018-08" db="EMBL/GenBank/DDBJ databases">
        <title>Cellulomonas rhizosphaerae sp. nov., a novel actinomycete isolated from soil.</title>
        <authorList>
            <person name="Tian Y."/>
        </authorList>
    </citation>
    <scope>NUCLEOTIDE SEQUENCE [LARGE SCALE GENOMIC DNA]</scope>
    <source>
        <strain evidence="2 3">NEAU-TCZ24</strain>
    </source>
</reference>